<dbReference type="PANTHER" id="PTHR24321:SF12">
    <property type="entry name" value="SHORT-CHAIN DEHYDROGENASE_REDUCTASE FAMILY, PUTATIVE (AFU_ORTHOLOGUE AFUA_5G14340)-RELATED"/>
    <property type="match status" value="1"/>
</dbReference>
<dbReference type="AlphaFoldDB" id="A0A2H3DEZ8"/>
<dbReference type="EMBL" id="KZ293669">
    <property type="protein sequence ID" value="PBK89428.1"/>
    <property type="molecule type" value="Genomic_DNA"/>
</dbReference>
<keyword evidence="2" id="KW-0560">Oxidoreductase</keyword>
<gene>
    <name evidence="3" type="ORF">ARMGADRAFT_936191</name>
</gene>
<feature type="non-terminal residue" evidence="3">
    <location>
        <position position="1"/>
    </location>
</feature>
<accession>A0A2H3DEZ8</accession>
<evidence type="ECO:0000256" key="2">
    <source>
        <dbReference type="ARBA" id="ARBA00023002"/>
    </source>
</evidence>
<evidence type="ECO:0000313" key="4">
    <source>
        <dbReference type="Proteomes" id="UP000217790"/>
    </source>
</evidence>
<dbReference type="InParanoid" id="A0A2H3DEZ8"/>
<dbReference type="InterPro" id="IPR036291">
    <property type="entry name" value="NAD(P)-bd_dom_sf"/>
</dbReference>
<proteinExistence type="inferred from homology"/>
<dbReference type="GO" id="GO:0016491">
    <property type="term" value="F:oxidoreductase activity"/>
    <property type="evidence" value="ECO:0007669"/>
    <property type="project" value="UniProtKB-KW"/>
</dbReference>
<dbReference type="InterPro" id="IPR002347">
    <property type="entry name" value="SDR_fam"/>
</dbReference>
<dbReference type="Proteomes" id="UP000217790">
    <property type="component" value="Unassembled WGS sequence"/>
</dbReference>
<dbReference type="OMA" id="CMREEIK"/>
<sequence length="268" mass="29017">ASGIGQTVTIAYAKAGVEGILTCDINFDGLDATIEECKKVASHPNFRVLPLKVDVRIDRDVINMIETAVKEFGRLDYAANVAGVSCLAYSWLHRSRYGADYNIHAINIRGVFLCMREEIKAMLKNELRPLIPGLASTRGSIVNMGSLASVTPVPGMTAYTAAKHAVVGMTKAAVVSHSGDGIRINTVNPGYTLTPQARAFFTDFTPYENGTLLKADVFLCPKRMGSPEEMADATLFLSSPLSSYMTVSKYKQLISFLANATVGVFHIQ</sequence>
<dbReference type="Pfam" id="PF13561">
    <property type="entry name" value="adh_short_C2"/>
    <property type="match status" value="1"/>
</dbReference>
<dbReference type="PANTHER" id="PTHR24321">
    <property type="entry name" value="DEHYDROGENASES, SHORT CHAIN"/>
    <property type="match status" value="1"/>
</dbReference>
<dbReference type="STRING" id="47427.A0A2H3DEZ8"/>
<organism evidence="3 4">
    <name type="scientific">Armillaria gallica</name>
    <name type="common">Bulbous honey fungus</name>
    <name type="synonym">Armillaria bulbosa</name>
    <dbReference type="NCBI Taxonomy" id="47427"/>
    <lineage>
        <taxon>Eukaryota</taxon>
        <taxon>Fungi</taxon>
        <taxon>Dikarya</taxon>
        <taxon>Basidiomycota</taxon>
        <taxon>Agaricomycotina</taxon>
        <taxon>Agaricomycetes</taxon>
        <taxon>Agaricomycetidae</taxon>
        <taxon>Agaricales</taxon>
        <taxon>Marasmiineae</taxon>
        <taxon>Physalacriaceae</taxon>
        <taxon>Armillaria</taxon>
    </lineage>
</organism>
<name>A0A2H3DEZ8_ARMGA</name>
<evidence type="ECO:0000256" key="1">
    <source>
        <dbReference type="ARBA" id="ARBA00006484"/>
    </source>
</evidence>
<keyword evidence="4" id="KW-1185">Reference proteome</keyword>
<dbReference type="Gene3D" id="3.40.50.720">
    <property type="entry name" value="NAD(P)-binding Rossmann-like Domain"/>
    <property type="match status" value="1"/>
</dbReference>
<comment type="similarity">
    <text evidence="1">Belongs to the short-chain dehydrogenases/reductases (SDR) family.</text>
</comment>
<reference evidence="4" key="1">
    <citation type="journal article" date="2017" name="Nat. Ecol. Evol.">
        <title>Genome expansion and lineage-specific genetic innovations in the forest pathogenic fungi Armillaria.</title>
        <authorList>
            <person name="Sipos G."/>
            <person name="Prasanna A.N."/>
            <person name="Walter M.C."/>
            <person name="O'Connor E."/>
            <person name="Balint B."/>
            <person name="Krizsan K."/>
            <person name="Kiss B."/>
            <person name="Hess J."/>
            <person name="Varga T."/>
            <person name="Slot J."/>
            <person name="Riley R."/>
            <person name="Boka B."/>
            <person name="Rigling D."/>
            <person name="Barry K."/>
            <person name="Lee J."/>
            <person name="Mihaltcheva S."/>
            <person name="LaButti K."/>
            <person name="Lipzen A."/>
            <person name="Waldron R."/>
            <person name="Moloney N.M."/>
            <person name="Sperisen C."/>
            <person name="Kredics L."/>
            <person name="Vagvoelgyi C."/>
            <person name="Patrignani A."/>
            <person name="Fitzpatrick D."/>
            <person name="Nagy I."/>
            <person name="Doyle S."/>
            <person name="Anderson J.B."/>
            <person name="Grigoriev I.V."/>
            <person name="Gueldener U."/>
            <person name="Muensterkoetter M."/>
            <person name="Nagy L.G."/>
        </authorList>
    </citation>
    <scope>NUCLEOTIDE SEQUENCE [LARGE SCALE GENOMIC DNA]</scope>
    <source>
        <strain evidence="4">Ar21-2</strain>
    </source>
</reference>
<dbReference type="SUPFAM" id="SSF51735">
    <property type="entry name" value="NAD(P)-binding Rossmann-fold domains"/>
    <property type="match status" value="1"/>
</dbReference>
<dbReference type="PRINTS" id="PR00080">
    <property type="entry name" value="SDRFAMILY"/>
</dbReference>
<evidence type="ECO:0000313" key="3">
    <source>
        <dbReference type="EMBL" id="PBK89428.1"/>
    </source>
</evidence>
<dbReference type="PRINTS" id="PR00081">
    <property type="entry name" value="GDHRDH"/>
</dbReference>
<protein>
    <submittedName>
        <fullName evidence="3">NAD(P)-binding protein</fullName>
    </submittedName>
</protein>
<dbReference type="CDD" id="cd05233">
    <property type="entry name" value="SDR_c"/>
    <property type="match status" value="1"/>
</dbReference>
<dbReference type="OrthoDB" id="498125at2759"/>